<keyword evidence="9" id="KW-1185">Reference proteome</keyword>
<feature type="transmembrane region" description="Helical" evidence="5">
    <location>
        <begin position="368"/>
        <end position="389"/>
    </location>
</feature>
<feature type="domain" description="ABC transmembrane type-2" evidence="7">
    <location>
        <begin position="37"/>
        <end position="268"/>
    </location>
</feature>
<dbReference type="InterPro" id="IPR051784">
    <property type="entry name" value="Nod_factor_ABC_transporter"/>
</dbReference>
<dbReference type="AlphaFoldDB" id="A0A2S5IZP8"/>
<dbReference type="OrthoDB" id="9786643at2"/>
<dbReference type="Pfam" id="PF01061">
    <property type="entry name" value="ABC2_membrane"/>
    <property type="match status" value="1"/>
</dbReference>
<dbReference type="Pfam" id="PF12698">
    <property type="entry name" value="ABC2_membrane_3"/>
    <property type="match status" value="1"/>
</dbReference>
<evidence type="ECO:0000256" key="2">
    <source>
        <dbReference type="ARBA" id="ARBA00022692"/>
    </source>
</evidence>
<evidence type="ECO:0000259" key="7">
    <source>
        <dbReference type="PROSITE" id="PS51012"/>
    </source>
</evidence>
<gene>
    <name evidence="8" type="ORF">C4K88_04875</name>
</gene>
<feature type="transmembrane region" description="Helical" evidence="5">
    <location>
        <begin position="37"/>
        <end position="57"/>
    </location>
</feature>
<accession>A0A2S5IZP8</accession>
<evidence type="ECO:0000313" key="9">
    <source>
        <dbReference type="Proteomes" id="UP000239297"/>
    </source>
</evidence>
<name>A0A2S5IZP8_9MICC</name>
<feature type="transmembrane region" description="Helical" evidence="5">
    <location>
        <begin position="484"/>
        <end position="502"/>
    </location>
</feature>
<reference evidence="8 9" key="1">
    <citation type="journal article" date="2014" name="Int. J. Syst. Evol. Microbiol.">
        <title>Arthrobacter pityocampae sp. nov., isolated from Thaumetopoea pityocampa (Lep., Thaumetopoeidae).</title>
        <authorList>
            <person name="Ince I.A."/>
            <person name="Demirbag Z."/>
            <person name="Kati H."/>
        </authorList>
    </citation>
    <scope>NUCLEOTIDE SEQUENCE [LARGE SCALE GENOMIC DNA]</scope>
    <source>
        <strain evidence="8 9">Tp2</strain>
    </source>
</reference>
<organism evidence="8 9">
    <name type="scientific">Arthrobacter pityocampae</name>
    <dbReference type="NCBI Taxonomy" id="547334"/>
    <lineage>
        <taxon>Bacteria</taxon>
        <taxon>Bacillati</taxon>
        <taxon>Actinomycetota</taxon>
        <taxon>Actinomycetes</taxon>
        <taxon>Micrococcales</taxon>
        <taxon>Micrococcaceae</taxon>
        <taxon>Arthrobacter</taxon>
    </lineage>
</organism>
<evidence type="ECO:0000313" key="8">
    <source>
        <dbReference type="EMBL" id="PPB50017.1"/>
    </source>
</evidence>
<evidence type="ECO:0000256" key="1">
    <source>
        <dbReference type="ARBA" id="ARBA00004141"/>
    </source>
</evidence>
<keyword evidence="5" id="KW-0813">Transport</keyword>
<dbReference type="PANTHER" id="PTHR43229:SF2">
    <property type="entry name" value="NODULATION PROTEIN J"/>
    <property type="match status" value="1"/>
</dbReference>
<feature type="transmembrane region" description="Helical" evidence="5">
    <location>
        <begin position="537"/>
        <end position="555"/>
    </location>
</feature>
<dbReference type="GO" id="GO:0005886">
    <property type="term" value="C:plasma membrane"/>
    <property type="evidence" value="ECO:0007669"/>
    <property type="project" value="UniProtKB-SubCell"/>
</dbReference>
<dbReference type="InterPro" id="IPR047817">
    <property type="entry name" value="ABC2_TM_bact-type"/>
</dbReference>
<sequence length="565" mass="58788">MMGVGGALRGSAVRVSAASMARDQLVHAVLALWRTQVVLVFTFVMPLLWLLLLGLLAGNDAVGPDGVRVMQFATPTAIAMGTFFATLPPVAISVAEARETGVLKRLHGTPLPAWGYLVGRIGAALLFALGALLVTVLLSVLLYEVRLRTETLLAMAVTLVLGTTAFSAVGLAIGSLSRTASIAEAASIGSAVVLSFISGLFFVGATLPAWLDTVASVFPLKPYADALRDQFNPYLPGRGWDPAGLAVIAVWLVAGTVIGLGALRWERYRSRSAGPVQRQPVRPTPPGSSAPPSSLEARRTTDGQATRGRPRVRRPSALAVLAGQSRAALRGAARRPGDVFFSVVMPVGLFSLLVTVQPGDTLTDGRPAALVVGASMVTWGAGVALFMNLPEGVARARDTGLLKRMRGTPLPLPGYLAGRTVAGFVLTLVILTAILLLGAAAYGLRIGPAGLLLGLVVLLVGALSLAACGLLLTTLVPSARAVGTVGLAVLFLLSFFSDVFLIDGPDWMATVGSLFPLKHLQNGLAAAWEGAAAPVPWLDLLVLAVWATAAGALAIRRFRWQPATP</sequence>
<evidence type="ECO:0000256" key="4">
    <source>
        <dbReference type="ARBA" id="ARBA00023136"/>
    </source>
</evidence>
<dbReference type="Proteomes" id="UP000239297">
    <property type="component" value="Unassembled WGS sequence"/>
</dbReference>
<keyword evidence="2 5" id="KW-0812">Transmembrane</keyword>
<feature type="transmembrane region" description="Helical" evidence="5">
    <location>
        <begin position="243"/>
        <end position="263"/>
    </location>
</feature>
<comment type="similarity">
    <text evidence="5">Belongs to the ABC-2 integral membrane protein family.</text>
</comment>
<dbReference type="GO" id="GO:0140359">
    <property type="term" value="F:ABC-type transporter activity"/>
    <property type="evidence" value="ECO:0007669"/>
    <property type="project" value="InterPro"/>
</dbReference>
<feature type="transmembrane region" description="Helical" evidence="5">
    <location>
        <begin position="410"/>
        <end position="443"/>
    </location>
</feature>
<feature type="transmembrane region" description="Helical" evidence="5">
    <location>
        <begin position="339"/>
        <end position="356"/>
    </location>
</feature>
<dbReference type="PROSITE" id="PS51012">
    <property type="entry name" value="ABC_TM2"/>
    <property type="match status" value="1"/>
</dbReference>
<evidence type="ECO:0000256" key="3">
    <source>
        <dbReference type="ARBA" id="ARBA00022989"/>
    </source>
</evidence>
<dbReference type="RefSeq" id="WP_104120510.1">
    <property type="nucleotide sequence ID" value="NZ_PRKW01000002.1"/>
</dbReference>
<evidence type="ECO:0000256" key="5">
    <source>
        <dbReference type="RuleBase" id="RU361157"/>
    </source>
</evidence>
<comment type="caution">
    <text evidence="5">Lacks conserved residue(s) required for the propagation of feature annotation.</text>
</comment>
<proteinExistence type="inferred from homology"/>
<feature type="transmembrane region" description="Helical" evidence="5">
    <location>
        <begin position="152"/>
        <end position="173"/>
    </location>
</feature>
<feature type="region of interest" description="Disordered" evidence="6">
    <location>
        <begin position="274"/>
        <end position="316"/>
    </location>
</feature>
<feature type="transmembrane region" description="Helical" evidence="5">
    <location>
        <begin position="117"/>
        <end position="140"/>
    </location>
</feature>
<comment type="subcellular location">
    <subcellularLocation>
        <location evidence="5">Cell membrane</location>
        <topology evidence="5">Multi-pass membrane protein</topology>
    </subcellularLocation>
    <subcellularLocation>
        <location evidence="1">Membrane</location>
        <topology evidence="1">Multi-pass membrane protein</topology>
    </subcellularLocation>
</comment>
<feature type="transmembrane region" description="Helical" evidence="5">
    <location>
        <begin position="449"/>
        <end position="472"/>
    </location>
</feature>
<protein>
    <recommendedName>
        <fullName evidence="5">Transport permease protein</fullName>
    </recommendedName>
</protein>
<dbReference type="PANTHER" id="PTHR43229">
    <property type="entry name" value="NODULATION PROTEIN J"/>
    <property type="match status" value="1"/>
</dbReference>
<comment type="caution">
    <text evidence="8">The sequence shown here is derived from an EMBL/GenBank/DDBJ whole genome shotgun (WGS) entry which is preliminary data.</text>
</comment>
<dbReference type="EMBL" id="PRKW01000002">
    <property type="protein sequence ID" value="PPB50017.1"/>
    <property type="molecule type" value="Genomic_DNA"/>
</dbReference>
<keyword evidence="5" id="KW-1003">Cell membrane</keyword>
<feature type="transmembrane region" description="Helical" evidence="5">
    <location>
        <begin position="77"/>
        <end position="97"/>
    </location>
</feature>
<dbReference type="InterPro" id="IPR013525">
    <property type="entry name" value="ABC2_TM"/>
</dbReference>
<keyword evidence="4 5" id="KW-0472">Membrane</keyword>
<feature type="transmembrane region" description="Helical" evidence="5">
    <location>
        <begin position="185"/>
        <end position="211"/>
    </location>
</feature>
<evidence type="ECO:0000256" key="6">
    <source>
        <dbReference type="SAM" id="MobiDB-lite"/>
    </source>
</evidence>
<keyword evidence="3 5" id="KW-1133">Transmembrane helix</keyword>